<dbReference type="Proteomes" id="UP000604481">
    <property type="component" value="Unassembled WGS sequence"/>
</dbReference>
<dbReference type="UniPathway" id="UPA00834">
    <property type="reaction ID" value="UER00712"/>
</dbReference>
<feature type="transmembrane region" description="Helical" evidence="14">
    <location>
        <begin position="211"/>
        <end position="232"/>
    </location>
</feature>
<dbReference type="NCBIfam" id="NF003349">
    <property type="entry name" value="PRK04375.1-2"/>
    <property type="match status" value="1"/>
</dbReference>
<gene>
    <name evidence="14" type="primary">ctaB</name>
    <name evidence="15" type="ORF">INR99_14240</name>
</gene>
<evidence type="ECO:0000256" key="9">
    <source>
        <dbReference type="ARBA" id="ARBA00023136"/>
    </source>
</evidence>
<keyword evidence="5 14" id="KW-0808">Transferase</keyword>
<reference evidence="15 16" key="1">
    <citation type="submission" date="2020-10" db="EMBL/GenBank/DDBJ databases">
        <title>The genome sequence of Chitinilyticum litopenaei 4Y14.</title>
        <authorList>
            <person name="Liu Y."/>
        </authorList>
    </citation>
    <scope>NUCLEOTIDE SEQUENCE [LARGE SCALE GENOMIC DNA]</scope>
    <source>
        <strain evidence="15 16">4Y14</strain>
    </source>
</reference>
<comment type="miscellaneous">
    <text evidence="14">Carbon 2 of the heme B porphyrin ring is defined according to the Fischer nomenclature.</text>
</comment>
<dbReference type="AlphaFoldDB" id="A0A8J7FM70"/>
<evidence type="ECO:0000256" key="1">
    <source>
        <dbReference type="ARBA" id="ARBA00004651"/>
    </source>
</evidence>
<evidence type="ECO:0000313" key="16">
    <source>
        <dbReference type="Proteomes" id="UP000604481"/>
    </source>
</evidence>
<dbReference type="PANTHER" id="PTHR43448">
    <property type="entry name" value="PROTOHEME IX FARNESYLTRANSFERASE, MITOCHONDRIAL"/>
    <property type="match status" value="1"/>
</dbReference>
<feature type="transmembrane region" description="Helical" evidence="14">
    <location>
        <begin position="169"/>
        <end position="190"/>
    </location>
</feature>
<evidence type="ECO:0000256" key="7">
    <source>
        <dbReference type="ARBA" id="ARBA00022989"/>
    </source>
</evidence>
<feature type="transmembrane region" description="Helical" evidence="14">
    <location>
        <begin position="47"/>
        <end position="68"/>
    </location>
</feature>
<keyword evidence="16" id="KW-1185">Reference proteome</keyword>
<dbReference type="GO" id="GO:0008495">
    <property type="term" value="F:protoheme IX farnesyltransferase activity"/>
    <property type="evidence" value="ECO:0007669"/>
    <property type="project" value="UniProtKB-UniRule"/>
</dbReference>
<organism evidence="15 16">
    <name type="scientific">Chitinilyticum piscinae</name>
    <dbReference type="NCBI Taxonomy" id="2866724"/>
    <lineage>
        <taxon>Bacteria</taxon>
        <taxon>Pseudomonadati</taxon>
        <taxon>Pseudomonadota</taxon>
        <taxon>Betaproteobacteria</taxon>
        <taxon>Neisseriales</taxon>
        <taxon>Chitinibacteraceae</taxon>
        <taxon>Chitinilyticum</taxon>
    </lineage>
</organism>
<feature type="transmembrane region" description="Helical" evidence="14">
    <location>
        <begin position="238"/>
        <end position="256"/>
    </location>
</feature>
<feature type="transmembrane region" description="Helical" evidence="14">
    <location>
        <begin position="143"/>
        <end position="163"/>
    </location>
</feature>
<sequence length="301" mass="32769">MSSLALSSRLHLAEYWQLGKPRVVALIVFCALAGMLLAPLPAHPTRLLPALAGIALLATAAAAANCLFERDRDAQMRRTSQRPLVRGSLAPAGAAGYALLCLLAGSALLALHGWLLLTLTLATAAAYSIVYTRWLKPASPQNIVIGGAAGAMPPLLGWVAATGHLDPEALSLFLIIYAWTPPHFWALALYRRDDYLRAGLPMLPVTHGPAFTRLSILLYSVLLLAISTMPFGLGLGNWLYLAGAILLGARFLQLAWRLYSHSDDSDARVLFRFSIRYLGWLFALLLAEHWLIIMQVLPYKP</sequence>
<protein>
    <recommendedName>
        <fullName evidence="11 14">Protoheme IX farnesyltransferase</fullName>
        <ecNumber evidence="3 14">2.5.1.141</ecNumber>
    </recommendedName>
    <alternativeName>
        <fullName evidence="12 14">Heme B farnesyltransferase</fullName>
    </alternativeName>
    <alternativeName>
        <fullName evidence="10 14">Heme O synthase</fullName>
    </alternativeName>
</protein>
<evidence type="ECO:0000256" key="2">
    <source>
        <dbReference type="ARBA" id="ARBA00004919"/>
    </source>
</evidence>
<keyword evidence="8 14" id="KW-0350">Heme biosynthesis</keyword>
<comment type="similarity">
    <text evidence="14">Belongs to the UbiA prenyltransferase family. Protoheme IX farnesyltransferase subfamily.</text>
</comment>
<comment type="subcellular location">
    <subcellularLocation>
        <location evidence="1 14">Cell membrane</location>
        <topology evidence="1 14">Multi-pass membrane protein</topology>
    </subcellularLocation>
</comment>
<proteinExistence type="inferred from homology"/>
<feature type="transmembrane region" description="Helical" evidence="14">
    <location>
        <begin position="277"/>
        <end position="297"/>
    </location>
</feature>
<evidence type="ECO:0000256" key="14">
    <source>
        <dbReference type="HAMAP-Rule" id="MF_00154"/>
    </source>
</evidence>
<dbReference type="PANTHER" id="PTHR43448:SF7">
    <property type="entry name" value="4-HYDROXYBENZOATE SOLANESYLTRANSFERASE"/>
    <property type="match status" value="1"/>
</dbReference>
<dbReference type="NCBIfam" id="TIGR01473">
    <property type="entry name" value="cyoE_ctaB"/>
    <property type="match status" value="1"/>
</dbReference>
<dbReference type="HAMAP" id="MF_00154">
    <property type="entry name" value="CyoE_CtaB"/>
    <property type="match status" value="1"/>
</dbReference>
<dbReference type="InterPro" id="IPR000537">
    <property type="entry name" value="UbiA_prenyltransferase"/>
</dbReference>
<comment type="function">
    <text evidence="14">Converts heme B (protoheme IX) to heme O by substitution of the vinyl group on carbon 2 of heme B porphyrin ring with a hydroxyethyl farnesyl side group.</text>
</comment>
<dbReference type="CDD" id="cd13957">
    <property type="entry name" value="PT_UbiA_Cox10"/>
    <property type="match status" value="1"/>
</dbReference>
<evidence type="ECO:0000256" key="3">
    <source>
        <dbReference type="ARBA" id="ARBA00012292"/>
    </source>
</evidence>
<comment type="caution">
    <text evidence="15">The sequence shown here is derived from an EMBL/GenBank/DDBJ whole genome shotgun (WGS) entry which is preliminary data.</text>
</comment>
<evidence type="ECO:0000256" key="8">
    <source>
        <dbReference type="ARBA" id="ARBA00023133"/>
    </source>
</evidence>
<feature type="transmembrane region" description="Helical" evidence="14">
    <location>
        <begin position="21"/>
        <end position="41"/>
    </location>
</feature>
<accession>A0A8J7FM70</accession>
<dbReference type="InterPro" id="IPR044878">
    <property type="entry name" value="UbiA_sf"/>
</dbReference>
<evidence type="ECO:0000256" key="13">
    <source>
        <dbReference type="ARBA" id="ARBA00047690"/>
    </source>
</evidence>
<evidence type="ECO:0000256" key="6">
    <source>
        <dbReference type="ARBA" id="ARBA00022692"/>
    </source>
</evidence>
<dbReference type="InterPro" id="IPR006369">
    <property type="entry name" value="Protohaem_IX_farnesylTrfase"/>
</dbReference>
<evidence type="ECO:0000256" key="10">
    <source>
        <dbReference type="ARBA" id="ARBA00030253"/>
    </source>
</evidence>
<dbReference type="Pfam" id="PF01040">
    <property type="entry name" value="UbiA"/>
    <property type="match status" value="1"/>
</dbReference>
<feature type="transmembrane region" description="Helical" evidence="14">
    <location>
        <begin position="89"/>
        <end position="108"/>
    </location>
</feature>
<name>A0A8J7FM70_9NEIS</name>
<comment type="pathway">
    <text evidence="2 14">Porphyrin-containing compound metabolism; heme O biosynthesis; heme O from protoheme: step 1/1.</text>
</comment>
<dbReference type="GO" id="GO:0005886">
    <property type="term" value="C:plasma membrane"/>
    <property type="evidence" value="ECO:0007669"/>
    <property type="project" value="UniProtKB-SubCell"/>
</dbReference>
<dbReference type="EC" id="2.5.1.141" evidence="3 14"/>
<feature type="transmembrane region" description="Helical" evidence="14">
    <location>
        <begin position="114"/>
        <end position="131"/>
    </location>
</feature>
<evidence type="ECO:0000256" key="12">
    <source>
        <dbReference type="ARBA" id="ARBA00042475"/>
    </source>
</evidence>
<dbReference type="RefSeq" id="WP_194117045.1">
    <property type="nucleotide sequence ID" value="NZ_JADFUA010000010.1"/>
</dbReference>
<dbReference type="EMBL" id="JADFUA010000010">
    <property type="protein sequence ID" value="MBE9610497.1"/>
    <property type="molecule type" value="Genomic_DNA"/>
</dbReference>
<keyword evidence="9 14" id="KW-0472">Membrane</keyword>
<keyword evidence="6 14" id="KW-0812">Transmembrane</keyword>
<keyword evidence="7 14" id="KW-1133">Transmembrane helix</keyword>
<dbReference type="GO" id="GO:0048034">
    <property type="term" value="P:heme O biosynthetic process"/>
    <property type="evidence" value="ECO:0007669"/>
    <property type="project" value="UniProtKB-UniRule"/>
</dbReference>
<evidence type="ECO:0000256" key="5">
    <source>
        <dbReference type="ARBA" id="ARBA00022679"/>
    </source>
</evidence>
<evidence type="ECO:0000256" key="11">
    <source>
        <dbReference type="ARBA" id="ARBA00040810"/>
    </source>
</evidence>
<evidence type="ECO:0000313" key="15">
    <source>
        <dbReference type="EMBL" id="MBE9610497.1"/>
    </source>
</evidence>
<dbReference type="Gene3D" id="1.10.357.140">
    <property type="entry name" value="UbiA prenyltransferase"/>
    <property type="match status" value="1"/>
</dbReference>
<comment type="catalytic activity">
    <reaction evidence="13 14">
        <text>heme b + (2E,6E)-farnesyl diphosphate + H2O = Fe(II)-heme o + diphosphate</text>
        <dbReference type="Rhea" id="RHEA:28070"/>
        <dbReference type="ChEBI" id="CHEBI:15377"/>
        <dbReference type="ChEBI" id="CHEBI:33019"/>
        <dbReference type="ChEBI" id="CHEBI:60344"/>
        <dbReference type="ChEBI" id="CHEBI:60530"/>
        <dbReference type="ChEBI" id="CHEBI:175763"/>
        <dbReference type="EC" id="2.5.1.141"/>
    </reaction>
</comment>
<evidence type="ECO:0000256" key="4">
    <source>
        <dbReference type="ARBA" id="ARBA00022475"/>
    </source>
</evidence>
<keyword evidence="4 14" id="KW-1003">Cell membrane</keyword>